<name>A0ACB5STB5_AMBMO</name>
<evidence type="ECO:0000313" key="2">
    <source>
        <dbReference type="Proteomes" id="UP001165064"/>
    </source>
</evidence>
<reference evidence="1" key="1">
    <citation type="submission" date="2023-04" db="EMBL/GenBank/DDBJ databases">
        <title>Ambrosiozyma monospora NBRC 10751.</title>
        <authorList>
            <person name="Ichikawa N."/>
            <person name="Sato H."/>
            <person name="Tonouchi N."/>
        </authorList>
    </citation>
    <scope>NUCLEOTIDE SEQUENCE</scope>
    <source>
        <strain evidence="1">NBRC 10751</strain>
    </source>
</reference>
<dbReference type="Proteomes" id="UP001165064">
    <property type="component" value="Unassembled WGS sequence"/>
</dbReference>
<dbReference type="EMBL" id="BSXS01000304">
    <property type="protein sequence ID" value="GME71902.1"/>
    <property type="molecule type" value="Genomic_DNA"/>
</dbReference>
<protein>
    <submittedName>
        <fullName evidence="1">Unnamed protein product</fullName>
    </submittedName>
</protein>
<keyword evidence="2" id="KW-1185">Reference proteome</keyword>
<comment type="caution">
    <text evidence="1">The sequence shown here is derived from an EMBL/GenBank/DDBJ whole genome shotgun (WGS) entry which is preliminary data.</text>
</comment>
<evidence type="ECO:0000313" key="1">
    <source>
        <dbReference type="EMBL" id="GME71902.1"/>
    </source>
</evidence>
<sequence>MPVFVSVDPNFSILNHNTTSINDHKRTAYPRLLEEECKQMKYTSDALSRNDVTFNGSQEEFEEFINERPL</sequence>
<accession>A0ACB5STB5</accession>
<gene>
    <name evidence="1" type="ORF">Amon02_000075800</name>
</gene>
<organism evidence="1 2">
    <name type="scientific">Ambrosiozyma monospora</name>
    <name type="common">Yeast</name>
    <name type="synonym">Endomycopsis monosporus</name>
    <dbReference type="NCBI Taxonomy" id="43982"/>
    <lineage>
        <taxon>Eukaryota</taxon>
        <taxon>Fungi</taxon>
        <taxon>Dikarya</taxon>
        <taxon>Ascomycota</taxon>
        <taxon>Saccharomycotina</taxon>
        <taxon>Pichiomycetes</taxon>
        <taxon>Pichiales</taxon>
        <taxon>Pichiaceae</taxon>
        <taxon>Ambrosiozyma</taxon>
    </lineage>
</organism>
<proteinExistence type="predicted"/>